<evidence type="ECO:0000256" key="1">
    <source>
        <dbReference type="ARBA" id="ARBA00004418"/>
    </source>
</evidence>
<feature type="region of interest" description="Disordered" evidence="7">
    <location>
        <begin position="1"/>
        <end position="22"/>
    </location>
</feature>
<keyword evidence="3" id="KW-0808">Transferase</keyword>
<feature type="domain" description="AlgX/AlgJ SGNH hydrolase-like" evidence="9">
    <location>
        <begin position="151"/>
        <end position="401"/>
    </location>
</feature>
<keyword evidence="4" id="KW-0732">Signal</keyword>
<keyword evidence="11" id="KW-1185">Reference proteome</keyword>
<keyword evidence="8" id="KW-0812">Transmembrane</keyword>
<evidence type="ECO:0000313" key="10">
    <source>
        <dbReference type="EMBL" id="MBA8929170.1"/>
    </source>
</evidence>
<keyword evidence="8" id="KW-1133">Transmembrane helix</keyword>
<keyword evidence="8" id="KW-0472">Membrane</keyword>
<gene>
    <name evidence="10" type="ORF">BC739_006388</name>
</gene>
<feature type="compositionally biased region" description="Basic and acidic residues" evidence="7">
    <location>
        <begin position="1"/>
        <end position="16"/>
    </location>
</feature>
<feature type="transmembrane region" description="Helical" evidence="8">
    <location>
        <begin position="34"/>
        <end position="53"/>
    </location>
</feature>
<feature type="region of interest" description="Disordered" evidence="7">
    <location>
        <begin position="108"/>
        <end position="143"/>
    </location>
</feature>
<evidence type="ECO:0000256" key="8">
    <source>
        <dbReference type="SAM" id="Phobius"/>
    </source>
</evidence>
<evidence type="ECO:0000256" key="2">
    <source>
        <dbReference type="ARBA" id="ARBA00005182"/>
    </source>
</evidence>
<reference evidence="10 11" key="1">
    <citation type="submission" date="2020-08" db="EMBL/GenBank/DDBJ databases">
        <title>Genomic Encyclopedia of Archaeal and Bacterial Type Strains, Phase II (KMG-II): from individual species to whole genera.</title>
        <authorList>
            <person name="Goeker M."/>
        </authorList>
    </citation>
    <scope>NUCLEOTIDE SEQUENCE [LARGE SCALE GENOMIC DNA]</scope>
    <source>
        <strain evidence="10 11">DSM 43850</strain>
    </source>
</reference>
<comment type="caution">
    <text evidence="10">The sequence shown here is derived from an EMBL/GenBank/DDBJ whole genome shotgun (WGS) entry which is preliminary data.</text>
</comment>
<protein>
    <recommendedName>
        <fullName evidence="9">AlgX/AlgJ SGNH hydrolase-like domain-containing protein</fullName>
    </recommendedName>
</protein>
<evidence type="ECO:0000256" key="7">
    <source>
        <dbReference type="SAM" id="MobiDB-lite"/>
    </source>
</evidence>
<evidence type="ECO:0000256" key="3">
    <source>
        <dbReference type="ARBA" id="ARBA00022679"/>
    </source>
</evidence>
<evidence type="ECO:0000256" key="5">
    <source>
        <dbReference type="ARBA" id="ARBA00022764"/>
    </source>
</evidence>
<keyword evidence="5" id="KW-0574">Periplasm</keyword>
<comment type="subcellular location">
    <subcellularLocation>
        <location evidence="1">Periplasm</location>
    </subcellularLocation>
</comment>
<keyword evidence="6" id="KW-0016">Alginate biosynthesis</keyword>
<evidence type="ECO:0000313" key="11">
    <source>
        <dbReference type="Proteomes" id="UP000517916"/>
    </source>
</evidence>
<comment type="pathway">
    <text evidence="2">Glycan biosynthesis; alginate biosynthesis.</text>
</comment>
<name>A0ABR6BQH7_9PSEU</name>
<proteinExistence type="predicted"/>
<evidence type="ECO:0000256" key="6">
    <source>
        <dbReference type="ARBA" id="ARBA00022841"/>
    </source>
</evidence>
<dbReference type="EMBL" id="JACJID010000005">
    <property type="protein sequence ID" value="MBA8929170.1"/>
    <property type="molecule type" value="Genomic_DNA"/>
</dbReference>
<dbReference type="Pfam" id="PF16822">
    <property type="entry name" value="ALGX"/>
    <property type="match status" value="1"/>
</dbReference>
<dbReference type="Proteomes" id="UP000517916">
    <property type="component" value="Unassembled WGS sequence"/>
</dbReference>
<organism evidence="10 11">
    <name type="scientific">Kutzneria viridogrisea</name>
    <dbReference type="NCBI Taxonomy" id="47990"/>
    <lineage>
        <taxon>Bacteria</taxon>
        <taxon>Bacillati</taxon>
        <taxon>Actinomycetota</taxon>
        <taxon>Actinomycetes</taxon>
        <taxon>Pseudonocardiales</taxon>
        <taxon>Pseudonocardiaceae</taxon>
        <taxon>Kutzneria</taxon>
    </lineage>
</organism>
<evidence type="ECO:0000259" key="9">
    <source>
        <dbReference type="Pfam" id="PF16822"/>
    </source>
</evidence>
<sequence length="438" mass="47503">MQRSGEDTQPIPRHESWLPTDHPLYRPRHGRQRFSLISALVFFLTPVVGLVLFGPPPSIENRAVHQFPSLSQGWGFFTGLAPWAVDNLSFRPGAISLNDAISRGLFGEAPMLGGGEPNQSGPIAPAPTGPQSPQSGTTDIEPPPVAGFPRVVEGKNGWMYFGVDMQSRCQPTVPLDQVLSNLARLKWAVENSGRRFVFVVPPDKSTQEPENLPDHYAGKSCSEAFGQQFWPRLVSETGALDLREALRAEAAKHGGHVYFPQDTHWTYDGGLVMTKAIAEKVLPGTTSTWRVAQTGTRDGVADLPPMIGRTGVDNINTYMLAPDGRTDRSPRTTPDPRTVATYTTNNLLTGMIPGKTTLVSDSFTNFAIPFVGAAFADVSIANVALVQADPNAEAQRMVDSDTVVVEVVERNITSGVSPIVQQPIVDTLVQALLAHPRR</sequence>
<evidence type="ECO:0000256" key="4">
    <source>
        <dbReference type="ARBA" id="ARBA00022729"/>
    </source>
</evidence>
<dbReference type="RefSeq" id="WP_025353735.1">
    <property type="nucleotide sequence ID" value="NZ_BAAABQ010000022.1"/>
</dbReference>
<accession>A0ABR6BQH7</accession>
<dbReference type="InterPro" id="IPR031811">
    <property type="entry name" value="ALGX/ALGJ_SGNH-like"/>
</dbReference>